<name>A0AAE0CPB4_9ROSI</name>
<sequence>METKEKYALLDEGDDGVVGDGDDDDDDGVATSKRALKRKAQKKKKKTSTRAYFKCTLYGGDRITDFLEAVRALSNLLDAVVKQEVSNLPDVLRSLMQEIQSSRGQSNQ</sequence>
<dbReference type="EMBL" id="JANJYI010000002">
    <property type="protein sequence ID" value="KAK2658585.1"/>
    <property type="molecule type" value="Genomic_DNA"/>
</dbReference>
<evidence type="ECO:0000256" key="1">
    <source>
        <dbReference type="SAM" id="MobiDB-lite"/>
    </source>
</evidence>
<keyword evidence="3" id="KW-1185">Reference proteome</keyword>
<reference evidence="2" key="1">
    <citation type="journal article" date="2023" name="Plant J.">
        <title>Genome sequences and population genomics provide insights into the demographic history, inbreeding, and mutation load of two 'living fossil' tree species of Dipteronia.</title>
        <authorList>
            <person name="Feng Y."/>
            <person name="Comes H.P."/>
            <person name="Chen J."/>
            <person name="Zhu S."/>
            <person name="Lu R."/>
            <person name="Zhang X."/>
            <person name="Li P."/>
            <person name="Qiu J."/>
            <person name="Olsen K.M."/>
            <person name="Qiu Y."/>
        </authorList>
    </citation>
    <scope>NUCLEOTIDE SEQUENCE</scope>
    <source>
        <strain evidence="2">KIB01</strain>
    </source>
</reference>
<feature type="region of interest" description="Disordered" evidence="1">
    <location>
        <begin position="1"/>
        <end position="42"/>
    </location>
</feature>
<protein>
    <submittedName>
        <fullName evidence="2">Uncharacterized protein</fullName>
    </submittedName>
</protein>
<evidence type="ECO:0000313" key="2">
    <source>
        <dbReference type="EMBL" id="KAK2658585.1"/>
    </source>
</evidence>
<gene>
    <name evidence="2" type="ORF">Ddye_005118</name>
</gene>
<feature type="compositionally biased region" description="Acidic residues" evidence="1">
    <location>
        <begin position="11"/>
        <end position="28"/>
    </location>
</feature>
<comment type="caution">
    <text evidence="2">The sequence shown here is derived from an EMBL/GenBank/DDBJ whole genome shotgun (WGS) entry which is preliminary data.</text>
</comment>
<proteinExistence type="predicted"/>
<dbReference type="AlphaFoldDB" id="A0AAE0CPB4"/>
<evidence type="ECO:0000313" key="3">
    <source>
        <dbReference type="Proteomes" id="UP001280121"/>
    </source>
</evidence>
<organism evidence="2 3">
    <name type="scientific">Dipteronia dyeriana</name>
    <dbReference type="NCBI Taxonomy" id="168575"/>
    <lineage>
        <taxon>Eukaryota</taxon>
        <taxon>Viridiplantae</taxon>
        <taxon>Streptophyta</taxon>
        <taxon>Embryophyta</taxon>
        <taxon>Tracheophyta</taxon>
        <taxon>Spermatophyta</taxon>
        <taxon>Magnoliopsida</taxon>
        <taxon>eudicotyledons</taxon>
        <taxon>Gunneridae</taxon>
        <taxon>Pentapetalae</taxon>
        <taxon>rosids</taxon>
        <taxon>malvids</taxon>
        <taxon>Sapindales</taxon>
        <taxon>Sapindaceae</taxon>
        <taxon>Hippocastanoideae</taxon>
        <taxon>Acereae</taxon>
        <taxon>Dipteronia</taxon>
    </lineage>
</organism>
<accession>A0AAE0CPB4</accession>
<dbReference type="Proteomes" id="UP001280121">
    <property type="component" value="Unassembled WGS sequence"/>
</dbReference>